<sequence>MLSESPARDSQRSPSSPHAPWQNGTPSPAKGKRPMYSQRPAGYPQSPQPAGQPEDGSVPTPSLLSRISPSKQPLSARIRSPEDFAHTSSLVDRIAPAPTEEGEIPPDEGEDSPVASGNLQDTSQAQPTSKFVGVRIKTEETIHAIPPPKSAGRAAGRKRGSRSTIDVVSPVLVSHPPSQKCSRWRKFGNPTNPVDSAQDEDSRLPDRLPKRENTLIGSGALLGDTGHASVNQSRIDANVSNPATLSLSTPNQDPPLASSTPALSPSSSFASSSSGGRPTTPTATAADARVTSSILSAPSTSSLRPKASPFPPAVLEQCRILMIPLIDRNAKLRKPGVDEELVKRRALALLSDDKCAEIVSLAREVRKQMQGGHKRHREGSDQPPEPPTKVPRVESEPNTVDAVPVGEDRVPARSSSPLDPGATDNTSMVVDTESHGSGVPLDPTTVGSYSLPQQPHVAQSLPSSPVISPADAGTNPGTAQCPDIMSTETNANAEAPLPSSDDIDLPPATRTARSRTPSEHEPGPVTGSSSSTATSTTSPSSETRIIPCTSPTRTASAATAQVATLPENLSASADTSRHEEVTPHINASPEHDPVAQPSTDLDDDSMDCQSQVLPQEQPPIPCMVPGLWAAVAGRPSPGIEKIEFFVDDATADATRCWAQRQESFRLVYLRILLWRMY</sequence>
<gene>
    <name evidence="2" type="ORF">OH76DRAFT_21736</name>
</gene>
<feature type="compositionally biased region" description="Polar residues" evidence="1">
    <location>
        <begin position="445"/>
        <end position="466"/>
    </location>
</feature>
<evidence type="ECO:0000313" key="3">
    <source>
        <dbReference type="Proteomes" id="UP000256964"/>
    </source>
</evidence>
<feature type="region of interest" description="Disordered" evidence="1">
    <location>
        <begin position="366"/>
        <end position="606"/>
    </location>
</feature>
<keyword evidence="3" id="KW-1185">Reference proteome</keyword>
<feature type="compositionally biased region" description="Polar residues" evidence="1">
    <location>
        <begin position="115"/>
        <end position="129"/>
    </location>
</feature>
<feature type="region of interest" description="Disordered" evidence="1">
    <location>
        <begin position="241"/>
        <end position="290"/>
    </location>
</feature>
<feature type="region of interest" description="Disordered" evidence="1">
    <location>
        <begin position="1"/>
        <end position="229"/>
    </location>
</feature>
<name>A0A371DXB6_9APHY</name>
<feature type="compositionally biased region" description="Acidic residues" evidence="1">
    <location>
        <begin position="100"/>
        <end position="111"/>
    </location>
</feature>
<dbReference type="Proteomes" id="UP000256964">
    <property type="component" value="Unassembled WGS sequence"/>
</dbReference>
<feature type="compositionally biased region" description="Low complexity" evidence="1">
    <location>
        <begin position="254"/>
        <end position="290"/>
    </location>
</feature>
<organism evidence="2 3">
    <name type="scientific">Lentinus brumalis</name>
    <dbReference type="NCBI Taxonomy" id="2498619"/>
    <lineage>
        <taxon>Eukaryota</taxon>
        <taxon>Fungi</taxon>
        <taxon>Dikarya</taxon>
        <taxon>Basidiomycota</taxon>
        <taxon>Agaricomycotina</taxon>
        <taxon>Agaricomycetes</taxon>
        <taxon>Polyporales</taxon>
        <taxon>Polyporaceae</taxon>
        <taxon>Lentinus</taxon>
    </lineage>
</organism>
<proteinExistence type="predicted"/>
<feature type="compositionally biased region" description="Polar residues" evidence="1">
    <location>
        <begin position="59"/>
        <end position="73"/>
    </location>
</feature>
<feature type="compositionally biased region" description="Polar residues" evidence="1">
    <location>
        <begin position="12"/>
        <end position="26"/>
    </location>
</feature>
<evidence type="ECO:0000313" key="2">
    <source>
        <dbReference type="EMBL" id="RDX57189.1"/>
    </source>
</evidence>
<accession>A0A371DXB6</accession>
<feature type="compositionally biased region" description="Low complexity" evidence="1">
    <location>
        <begin position="167"/>
        <end position="178"/>
    </location>
</feature>
<dbReference type="EMBL" id="KZ857379">
    <property type="protein sequence ID" value="RDX57189.1"/>
    <property type="molecule type" value="Genomic_DNA"/>
</dbReference>
<evidence type="ECO:0000256" key="1">
    <source>
        <dbReference type="SAM" id="MobiDB-lite"/>
    </source>
</evidence>
<feature type="compositionally biased region" description="Low complexity" evidence="1">
    <location>
        <begin position="526"/>
        <end position="560"/>
    </location>
</feature>
<dbReference type="OrthoDB" id="432299at2759"/>
<feature type="compositionally biased region" description="Basic and acidic residues" evidence="1">
    <location>
        <begin position="200"/>
        <end position="213"/>
    </location>
</feature>
<feature type="compositionally biased region" description="Polar residues" evidence="1">
    <location>
        <begin position="413"/>
        <end position="429"/>
    </location>
</feature>
<dbReference type="AlphaFoldDB" id="A0A371DXB6"/>
<protein>
    <submittedName>
        <fullName evidence="2">Uncharacterized protein</fullName>
    </submittedName>
</protein>
<feature type="compositionally biased region" description="Polar residues" evidence="1">
    <location>
        <begin position="241"/>
        <end position="251"/>
    </location>
</feature>
<reference evidence="2 3" key="1">
    <citation type="journal article" date="2018" name="Biotechnol. Biofuels">
        <title>Integrative visual omics of the white-rot fungus Polyporus brumalis exposes the biotechnological potential of its oxidative enzymes for delignifying raw plant biomass.</title>
        <authorList>
            <person name="Miyauchi S."/>
            <person name="Rancon A."/>
            <person name="Drula E."/>
            <person name="Hage H."/>
            <person name="Chaduli D."/>
            <person name="Favel A."/>
            <person name="Grisel S."/>
            <person name="Henrissat B."/>
            <person name="Herpoel-Gimbert I."/>
            <person name="Ruiz-Duenas F.J."/>
            <person name="Chevret D."/>
            <person name="Hainaut M."/>
            <person name="Lin J."/>
            <person name="Wang M."/>
            <person name="Pangilinan J."/>
            <person name="Lipzen A."/>
            <person name="Lesage-Meessen L."/>
            <person name="Navarro D."/>
            <person name="Riley R."/>
            <person name="Grigoriev I.V."/>
            <person name="Zhou S."/>
            <person name="Raouche S."/>
            <person name="Rosso M.N."/>
        </authorList>
    </citation>
    <scope>NUCLEOTIDE SEQUENCE [LARGE SCALE GENOMIC DNA]</scope>
    <source>
        <strain evidence="2 3">BRFM 1820</strain>
    </source>
</reference>
<feature type="compositionally biased region" description="Basic and acidic residues" evidence="1">
    <location>
        <begin position="1"/>
        <end position="11"/>
    </location>
</feature>